<dbReference type="InterPro" id="IPR039422">
    <property type="entry name" value="MarR/SlyA-like"/>
</dbReference>
<evidence type="ECO:0000256" key="2">
    <source>
        <dbReference type="ARBA" id="ARBA00023125"/>
    </source>
</evidence>
<dbReference type="PROSITE" id="PS50995">
    <property type="entry name" value="HTH_MARR_2"/>
    <property type="match status" value="1"/>
</dbReference>
<keyword evidence="6" id="KW-1185">Reference proteome</keyword>
<name>A0A938Y814_9ACTN</name>
<sequence>MTATENPVAEQPVPEGLGDSEVQRRRIAALQDLETEVAVTLRRLRRVIAERAREVHAELQPASYLMFDYIRKAGPVRASAVRCVFGIDKGAISRQVQHLLDLGLVEGEPDPADGRATLLSASAEGIARLDRVADSRRVMLAERLADWSAEDLEGFSATLHRYNTALGTPEDG</sequence>
<dbReference type="RefSeq" id="WP_205292211.1">
    <property type="nucleotide sequence ID" value="NZ_CP074406.1"/>
</dbReference>
<keyword evidence="3" id="KW-0804">Transcription</keyword>
<gene>
    <name evidence="5" type="ORF">JK386_13415</name>
</gene>
<reference evidence="5" key="1">
    <citation type="submission" date="2021-01" db="EMBL/GenBank/DDBJ databases">
        <title>Novel species in genus Nocardioides.</title>
        <authorList>
            <person name="Zhang G."/>
        </authorList>
    </citation>
    <scope>NUCLEOTIDE SEQUENCE</scope>
    <source>
        <strain evidence="5">Zg-536</strain>
    </source>
</reference>
<accession>A0A938Y814</accession>
<dbReference type="EMBL" id="JAERTX010000012">
    <property type="protein sequence ID" value="MBM9460897.1"/>
    <property type="molecule type" value="Genomic_DNA"/>
</dbReference>
<dbReference type="Proteomes" id="UP000663791">
    <property type="component" value="Unassembled WGS sequence"/>
</dbReference>
<protein>
    <submittedName>
        <fullName evidence="5">MarR family transcriptional regulator</fullName>
    </submittedName>
</protein>
<proteinExistence type="predicted"/>
<dbReference type="GO" id="GO:0003677">
    <property type="term" value="F:DNA binding"/>
    <property type="evidence" value="ECO:0007669"/>
    <property type="project" value="UniProtKB-KW"/>
</dbReference>
<evidence type="ECO:0000259" key="4">
    <source>
        <dbReference type="PROSITE" id="PS50995"/>
    </source>
</evidence>
<dbReference type="PANTHER" id="PTHR33164">
    <property type="entry name" value="TRANSCRIPTIONAL REGULATOR, MARR FAMILY"/>
    <property type="match status" value="1"/>
</dbReference>
<evidence type="ECO:0000313" key="5">
    <source>
        <dbReference type="EMBL" id="MBM9460897.1"/>
    </source>
</evidence>
<evidence type="ECO:0000256" key="3">
    <source>
        <dbReference type="ARBA" id="ARBA00023163"/>
    </source>
</evidence>
<dbReference type="InterPro" id="IPR036390">
    <property type="entry name" value="WH_DNA-bd_sf"/>
</dbReference>
<dbReference type="InterPro" id="IPR023187">
    <property type="entry name" value="Tscrpt_reg_MarR-type_CS"/>
</dbReference>
<dbReference type="PANTHER" id="PTHR33164:SF57">
    <property type="entry name" value="MARR-FAMILY TRANSCRIPTIONAL REGULATOR"/>
    <property type="match status" value="1"/>
</dbReference>
<dbReference type="GO" id="GO:0006950">
    <property type="term" value="P:response to stress"/>
    <property type="evidence" value="ECO:0007669"/>
    <property type="project" value="TreeGrafter"/>
</dbReference>
<dbReference type="PROSITE" id="PS01117">
    <property type="entry name" value="HTH_MARR_1"/>
    <property type="match status" value="1"/>
</dbReference>
<dbReference type="AlphaFoldDB" id="A0A938Y814"/>
<keyword evidence="1" id="KW-0805">Transcription regulation</keyword>
<keyword evidence="2" id="KW-0238">DNA-binding</keyword>
<dbReference type="GO" id="GO:0003700">
    <property type="term" value="F:DNA-binding transcription factor activity"/>
    <property type="evidence" value="ECO:0007669"/>
    <property type="project" value="InterPro"/>
</dbReference>
<dbReference type="InterPro" id="IPR036388">
    <property type="entry name" value="WH-like_DNA-bd_sf"/>
</dbReference>
<dbReference type="SMART" id="SM00347">
    <property type="entry name" value="HTH_MARR"/>
    <property type="match status" value="1"/>
</dbReference>
<comment type="caution">
    <text evidence="5">The sequence shown here is derived from an EMBL/GenBank/DDBJ whole genome shotgun (WGS) entry which is preliminary data.</text>
</comment>
<feature type="domain" description="HTH marR-type" evidence="4">
    <location>
        <begin position="34"/>
        <end position="164"/>
    </location>
</feature>
<dbReference type="InterPro" id="IPR000835">
    <property type="entry name" value="HTH_MarR-typ"/>
</dbReference>
<dbReference type="SUPFAM" id="SSF46785">
    <property type="entry name" value="Winged helix' DNA-binding domain"/>
    <property type="match status" value="1"/>
</dbReference>
<evidence type="ECO:0000256" key="1">
    <source>
        <dbReference type="ARBA" id="ARBA00023015"/>
    </source>
</evidence>
<dbReference type="Gene3D" id="1.10.10.10">
    <property type="entry name" value="Winged helix-like DNA-binding domain superfamily/Winged helix DNA-binding domain"/>
    <property type="match status" value="1"/>
</dbReference>
<dbReference type="Pfam" id="PF12802">
    <property type="entry name" value="MarR_2"/>
    <property type="match status" value="1"/>
</dbReference>
<evidence type="ECO:0000313" key="6">
    <source>
        <dbReference type="Proteomes" id="UP000663791"/>
    </source>
</evidence>
<organism evidence="5 6">
    <name type="scientific">Nocardioides faecalis</name>
    <dbReference type="NCBI Taxonomy" id="2803858"/>
    <lineage>
        <taxon>Bacteria</taxon>
        <taxon>Bacillati</taxon>
        <taxon>Actinomycetota</taxon>
        <taxon>Actinomycetes</taxon>
        <taxon>Propionibacteriales</taxon>
        <taxon>Nocardioidaceae</taxon>
        <taxon>Nocardioides</taxon>
    </lineage>
</organism>